<proteinExistence type="predicted"/>
<evidence type="ECO:0000313" key="2">
    <source>
        <dbReference type="Proteomes" id="UP000270299"/>
    </source>
</evidence>
<dbReference type="AlphaFoldDB" id="A0A3L6ZQP4"/>
<dbReference type="EMBL" id="RCUV01000013">
    <property type="protein sequence ID" value="RLP69402.1"/>
    <property type="molecule type" value="Genomic_DNA"/>
</dbReference>
<name>A0A3L6ZQP4_9MICO</name>
<comment type="caution">
    <text evidence="1">The sequence shown here is derived from an EMBL/GenBank/DDBJ whole genome shotgun (WGS) entry which is preliminary data.</text>
</comment>
<accession>A0A3L6ZQP4</accession>
<sequence>MVGVPIGEARLSIECGSTRIPVHIRFRGPVSADALLDVLPTLTKALEQSLQRIAIREAKK</sequence>
<gene>
    <name evidence="1" type="ORF">D9V29_11820</name>
</gene>
<keyword evidence="2" id="KW-1185">Reference proteome</keyword>
<organism evidence="1 2">
    <name type="scientific">Mycetocola manganoxydans</name>
    <dbReference type="NCBI Taxonomy" id="699879"/>
    <lineage>
        <taxon>Bacteria</taxon>
        <taxon>Bacillati</taxon>
        <taxon>Actinomycetota</taxon>
        <taxon>Actinomycetes</taxon>
        <taxon>Micrococcales</taxon>
        <taxon>Microbacteriaceae</taxon>
        <taxon>Mycetocola</taxon>
    </lineage>
</organism>
<protein>
    <submittedName>
        <fullName evidence="1">Uncharacterized protein</fullName>
    </submittedName>
</protein>
<evidence type="ECO:0000313" key="1">
    <source>
        <dbReference type="EMBL" id="RLP69402.1"/>
    </source>
</evidence>
<reference evidence="1 2" key="1">
    <citation type="submission" date="2018-10" db="EMBL/GenBank/DDBJ databases">
        <authorList>
            <person name="Li J."/>
        </authorList>
    </citation>
    <scope>NUCLEOTIDE SEQUENCE [LARGE SCALE GENOMIC DNA]</scope>
    <source>
        <strain evidence="1 2">CCTCC AB209002</strain>
    </source>
</reference>
<dbReference type="Proteomes" id="UP000270299">
    <property type="component" value="Unassembled WGS sequence"/>
</dbReference>